<evidence type="ECO:0000256" key="2">
    <source>
        <dbReference type="PROSITE-ProRule" id="PRU00335"/>
    </source>
</evidence>
<evidence type="ECO:0000256" key="1">
    <source>
        <dbReference type="ARBA" id="ARBA00023125"/>
    </source>
</evidence>
<dbReference type="InterPro" id="IPR001647">
    <property type="entry name" value="HTH_TetR"/>
</dbReference>
<dbReference type="Pfam" id="PF00440">
    <property type="entry name" value="TetR_N"/>
    <property type="match status" value="1"/>
</dbReference>
<feature type="DNA-binding region" description="H-T-H motif" evidence="2">
    <location>
        <begin position="28"/>
        <end position="47"/>
    </location>
</feature>
<dbReference type="RefSeq" id="WP_089746585.1">
    <property type="nucleotide sequence ID" value="NZ_FOGF01000016.1"/>
</dbReference>
<dbReference type="EMBL" id="FOGF01000016">
    <property type="protein sequence ID" value="SER03968.1"/>
    <property type="molecule type" value="Genomic_DNA"/>
</dbReference>
<organism evidence="4 5">
    <name type="scientific">Granulicatella balaenopterae</name>
    <dbReference type="NCBI Taxonomy" id="137733"/>
    <lineage>
        <taxon>Bacteria</taxon>
        <taxon>Bacillati</taxon>
        <taxon>Bacillota</taxon>
        <taxon>Bacilli</taxon>
        <taxon>Lactobacillales</taxon>
        <taxon>Carnobacteriaceae</taxon>
        <taxon>Granulicatella</taxon>
    </lineage>
</organism>
<name>A0A1H9KY19_9LACT</name>
<gene>
    <name evidence="4" type="ORF">SAMN05421767_11613</name>
</gene>
<accession>A0A1H9KY19</accession>
<keyword evidence="1 2" id="KW-0238">DNA-binding</keyword>
<protein>
    <submittedName>
        <fullName evidence="4">Transcriptional regulator, TetR family</fullName>
    </submittedName>
</protein>
<dbReference type="PROSITE" id="PS50977">
    <property type="entry name" value="HTH_TETR_2"/>
    <property type="match status" value="1"/>
</dbReference>
<dbReference type="Gene3D" id="1.10.357.10">
    <property type="entry name" value="Tetracycline Repressor, domain 2"/>
    <property type="match status" value="1"/>
</dbReference>
<dbReference type="AlphaFoldDB" id="A0A1H9KY19"/>
<dbReference type="PANTHER" id="PTHR43479:SF7">
    <property type="entry name" value="TETR-FAMILY TRANSCRIPTIONAL REGULATOR"/>
    <property type="match status" value="1"/>
</dbReference>
<keyword evidence="5" id="KW-1185">Reference proteome</keyword>
<dbReference type="Proteomes" id="UP000198556">
    <property type="component" value="Unassembled WGS sequence"/>
</dbReference>
<evidence type="ECO:0000313" key="5">
    <source>
        <dbReference type="Proteomes" id="UP000198556"/>
    </source>
</evidence>
<dbReference type="InterPro" id="IPR009057">
    <property type="entry name" value="Homeodomain-like_sf"/>
</dbReference>
<dbReference type="STRING" id="137733.SAMN05421767_11613"/>
<proteinExistence type="predicted"/>
<dbReference type="SUPFAM" id="SSF46689">
    <property type="entry name" value="Homeodomain-like"/>
    <property type="match status" value="1"/>
</dbReference>
<evidence type="ECO:0000259" key="3">
    <source>
        <dbReference type="PROSITE" id="PS50977"/>
    </source>
</evidence>
<dbReference type="InterPro" id="IPR050624">
    <property type="entry name" value="HTH-type_Tx_Regulator"/>
</dbReference>
<dbReference type="OrthoDB" id="9810250at2"/>
<reference evidence="4 5" key="1">
    <citation type="submission" date="2016-10" db="EMBL/GenBank/DDBJ databases">
        <authorList>
            <person name="de Groot N.N."/>
        </authorList>
    </citation>
    <scope>NUCLEOTIDE SEQUENCE [LARGE SCALE GENOMIC DNA]</scope>
    <source>
        <strain evidence="4 5">DSM 15827</strain>
    </source>
</reference>
<feature type="domain" description="HTH tetR-type" evidence="3">
    <location>
        <begin position="5"/>
        <end position="65"/>
    </location>
</feature>
<evidence type="ECO:0000313" key="4">
    <source>
        <dbReference type="EMBL" id="SER03968.1"/>
    </source>
</evidence>
<sequence length="178" mass="21411">MKKTMITKMKIAHSLKQLLLSKDFKKITTEDIAQHAGVRRQTFYNHFLDKYQVVEWIFISELEEIFAKKAKPVAWQEVLAILLQYLDEQKVFYQKAFEIDGQNAFRTSFQHYCLEILDYCYKNEHHHHQAQSAILIQHLLDYHTLAFSLFIKEKIYQEEALSQYHFMLCSILEKQFKQ</sequence>
<dbReference type="GO" id="GO:0003677">
    <property type="term" value="F:DNA binding"/>
    <property type="evidence" value="ECO:0007669"/>
    <property type="project" value="UniProtKB-UniRule"/>
</dbReference>
<dbReference type="PANTHER" id="PTHR43479">
    <property type="entry name" value="ACREF/ENVCD OPERON REPRESSOR-RELATED"/>
    <property type="match status" value="1"/>
</dbReference>